<evidence type="ECO:0000256" key="8">
    <source>
        <dbReference type="ARBA" id="ARBA00032386"/>
    </source>
</evidence>
<dbReference type="InterPro" id="IPR000600">
    <property type="entry name" value="ROK"/>
</dbReference>
<evidence type="ECO:0000256" key="5">
    <source>
        <dbReference type="ARBA" id="ARBA00022741"/>
    </source>
</evidence>
<gene>
    <name evidence="9" type="ORF">H9865_04465</name>
</gene>
<dbReference type="GO" id="GO:0004340">
    <property type="term" value="F:glucokinase activity"/>
    <property type="evidence" value="ECO:0007669"/>
    <property type="project" value="UniProtKB-EC"/>
</dbReference>
<keyword evidence="6" id="KW-0418">Kinase</keyword>
<evidence type="ECO:0000313" key="9">
    <source>
        <dbReference type="EMBL" id="HIX05349.1"/>
    </source>
</evidence>
<keyword evidence="4 9" id="KW-0808">Transferase</keyword>
<evidence type="ECO:0000256" key="2">
    <source>
        <dbReference type="ARBA" id="ARBA00012323"/>
    </source>
</evidence>
<reference evidence="9" key="1">
    <citation type="journal article" date="2021" name="PeerJ">
        <title>Extensive microbial diversity within the chicken gut microbiome revealed by metagenomics and culture.</title>
        <authorList>
            <person name="Gilroy R."/>
            <person name="Ravi A."/>
            <person name="Getino M."/>
            <person name="Pursley I."/>
            <person name="Horton D.L."/>
            <person name="Alikhan N.F."/>
            <person name="Baker D."/>
            <person name="Gharbi K."/>
            <person name="Hall N."/>
            <person name="Watson M."/>
            <person name="Adriaenssens E.M."/>
            <person name="Foster-Nyarko E."/>
            <person name="Jarju S."/>
            <person name="Secka A."/>
            <person name="Antonio M."/>
            <person name="Oren A."/>
            <person name="Chaudhuri R.R."/>
            <person name="La Ragione R."/>
            <person name="Hildebrand F."/>
            <person name="Pallen M.J."/>
        </authorList>
    </citation>
    <scope>NUCLEOTIDE SEQUENCE</scope>
    <source>
        <strain evidence="9">2239</strain>
    </source>
</reference>
<organism evidence="9 10">
    <name type="scientific">Candidatus Allofournierella pullicola</name>
    <dbReference type="NCBI Taxonomy" id="2838596"/>
    <lineage>
        <taxon>Bacteria</taxon>
        <taxon>Bacillati</taxon>
        <taxon>Bacillota</taxon>
        <taxon>Clostridia</taxon>
        <taxon>Eubacteriales</taxon>
        <taxon>Oscillospiraceae</taxon>
        <taxon>Allofournierella</taxon>
    </lineage>
</organism>
<keyword evidence="7" id="KW-0067">ATP-binding</keyword>
<evidence type="ECO:0000256" key="7">
    <source>
        <dbReference type="ARBA" id="ARBA00022840"/>
    </source>
</evidence>
<evidence type="ECO:0000256" key="6">
    <source>
        <dbReference type="ARBA" id="ARBA00022777"/>
    </source>
</evidence>
<reference evidence="9" key="2">
    <citation type="submission" date="2021-04" db="EMBL/GenBank/DDBJ databases">
        <authorList>
            <person name="Gilroy R."/>
        </authorList>
    </citation>
    <scope>NUCLEOTIDE SEQUENCE</scope>
    <source>
        <strain evidence="9">2239</strain>
    </source>
</reference>
<sequence length="321" mass="34800">MKKYTIGVDLGGTTITAGIVDEDCHIIAKSTCATDLPQPQEAIERKIADLCKRVLTENQLSFDDIQWVGIGTPGSVNSQLGVVDFNANFGYRDWELQHHMEELLPCQVFIENDANAAAYGEYIAGGAKGARYAVVITLGTGIGGGIIIDGKIFAGFNYAGAELGHMVIQKDGRPCMCGRNGCWEKYASARALTEDTKAALLSHPDNMMWKLVDGNADNTNAKTAFEGMRAGDELAKRLIDKYVEYVACGLTNVINIFQPEIICIGGGVSREGETLLGPVRRQVDWEDYARDGKRRVKIKSAELFNDAGVVGAARLGDQVKT</sequence>
<protein>
    <recommendedName>
        <fullName evidence="3">Glucokinase</fullName>
        <ecNumber evidence="2">2.7.1.2</ecNumber>
    </recommendedName>
    <alternativeName>
        <fullName evidence="8">Glucose kinase</fullName>
    </alternativeName>
</protein>
<dbReference type="NCBIfam" id="TIGR00744">
    <property type="entry name" value="ROK_glcA_fam"/>
    <property type="match status" value="1"/>
</dbReference>
<dbReference type="PANTHER" id="PTHR18964">
    <property type="entry name" value="ROK (REPRESSOR, ORF, KINASE) FAMILY"/>
    <property type="match status" value="1"/>
</dbReference>
<proteinExistence type="inferred from homology"/>
<dbReference type="PANTHER" id="PTHR18964:SF149">
    <property type="entry name" value="BIFUNCTIONAL UDP-N-ACETYLGLUCOSAMINE 2-EPIMERASE_N-ACETYLMANNOSAMINE KINASE"/>
    <property type="match status" value="1"/>
</dbReference>
<dbReference type="PROSITE" id="PS01125">
    <property type="entry name" value="ROK"/>
    <property type="match status" value="1"/>
</dbReference>
<dbReference type="EMBL" id="DXFW01000012">
    <property type="protein sequence ID" value="HIX05349.1"/>
    <property type="molecule type" value="Genomic_DNA"/>
</dbReference>
<dbReference type="GO" id="GO:0005737">
    <property type="term" value="C:cytoplasm"/>
    <property type="evidence" value="ECO:0007669"/>
    <property type="project" value="InterPro"/>
</dbReference>
<accession>A0A9D2AD76</accession>
<dbReference type="InterPro" id="IPR043129">
    <property type="entry name" value="ATPase_NBD"/>
</dbReference>
<dbReference type="InterPro" id="IPR049874">
    <property type="entry name" value="ROK_cs"/>
</dbReference>
<name>A0A9D2AD76_9FIRM</name>
<comment type="caution">
    <text evidence="9">The sequence shown here is derived from an EMBL/GenBank/DDBJ whole genome shotgun (WGS) entry which is preliminary data.</text>
</comment>
<dbReference type="Pfam" id="PF00480">
    <property type="entry name" value="ROK"/>
    <property type="match status" value="1"/>
</dbReference>
<dbReference type="SUPFAM" id="SSF53067">
    <property type="entry name" value="Actin-like ATPase domain"/>
    <property type="match status" value="1"/>
</dbReference>
<dbReference type="AlphaFoldDB" id="A0A9D2AD76"/>
<dbReference type="EC" id="2.7.1.2" evidence="2"/>
<dbReference type="Gene3D" id="3.30.420.40">
    <property type="match status" value="2"/>
</dbReference>
<evidence type="ECO:0000256" key="1">
    <source>
        <dbReference type="ARBA" id="ARBA00006479"/>
    </source>
</evidence>
<evidence type="ECO:0000313" key="10">
    <source>
        <dbReference type="Proteomes" id="UP000824193"/>
    </source>
</evidence>
<dbReference type="InterPro" id="IPR004654">
    <property type="entry name" value="ROK_glcA"/>
</dbReference>
<dbReference type="GO" id="GO:0005524">
    <property type="term" value="F:ATP binding"/>
    <property type="evidence" value="ECO:0007669"/>
    <property type="project" value="UniProtKB-KW"/>
</dbReference>
<evidence type="ECO:0000256" key="3">
    <source>
        <dbReference type="ARBA" id="ARBA00014701"/>
    </source>
</evidence>
<evidence type="ECO:0000256" key="4">
    <source>
        <dbReference type="ARBA" id="ARBA00022679"/>
    </source>
</evidence>
<dbReference type="Proteomes" id="UP000824193">
    <property type="component" value="Unassembled WGS sequence"/>
</dbReference>
<comment type="similarity">
    <text evidence="1">Belongs to the ROK (NagC/XylR) family.</text>
</comment>
<keyword evidence="5" id="KW-0547">Nucleotide-binding</keyword>
<dbReference type="GO" id="GO:0006096">
    <property type="term" value="P:glycolytic process"/>
    <property type="evidence" value="ECO:0007669"/>
    <property type="project" value="InterPro"/>
</dbReference>